<feature type="region of interest" description="Disordered" evidence="2">
    <location>
        <begin position="76"/>
        <end position="104"/>
    </location>
</feature>
<dbReference type="EMBL" id="RWGY01000004">
    <property type="protein sequence ID" value="TVU44031.1"/>
    <property type="molecule type" value="Genomic_DNA"/>
</dbReference>
<comment type="catalytic activity">
    <reaction evidence="1">
        <text>ATP + H2O = ADP + phosphate + H(+)</text>
        <dbReference type="Rhea" id="RHEA:13065"/>
        <dbReference type="ChEBI" id="CHEBI:15377"/>
        <dbReference type="ChEBI" id="CHEBI:15378"/>
        <dbReference type="ChEBI" id="CHEBI:30616"/>
        <dbReference type="ChEBI" id="CHEBI:43474"/>
        <dbReference type="ChEBI" id="CHEBI:456216"/>
        <dbReference type="EC" id="3.6.4.13"/>
    </reaction>
</comment>
<dbReference type="InterPro" id="IPR057479">
    <property type="entry name" value="PRP28/DDX23-like_helical"/>
</dbReference>
<protein>
    <recommendedName>
        <fullName evidence="3">PRP28/DDX23-like helical domain-containing protein</fullName>
    </recommendedName>
</protein>
<feature type="non-terminal residue" evidence="4">
    <location>
        <position position="1"/>
    </location>
</feature>
<evidence type="ECO:0000259" key="3">
    <source>
        <dbReference type="Pfam" id="PF25430"/>
    </source>
</evidence>
<keyword evidence="5" id="KW-1185">Reference proteome</keyword>
<evidence type="ECO:0000313" key="5">
    <source>
        <dbReference type="Proteomes" id="UP000324897"/>
    </source>
</evidence>
<dbReference type="Gramene" id="TVU44031">
    <property type="protein sequence ID" value="TVU44031"/>
    <property type="gene ID" value="EJB05_03455"/>
</dbReference>
<feature type="region of interest" description="Disordered" evidence="2">
    <location>
        <begin position="23"/>
        <end position="62"/>
    </location>
</feature>
<sequence>MVAMKPVFVAKAERERLALEAAVSDKRRSDVLCPPRPQPSSANFPRRESFSSERHLKRDWNRDRDLDQDCKRGYECVRKRQRDDRNRDSERDRQEKMAERDREKELEAIKEQYLGSKKHKKQIIKPSAKFRFSFDWESTDDTSGRDMNVLYSQSPHGAGLLFGRGFLAGIDRREQKKAAAAAHEKEA</sequence>
<proteinExistence type="predicted"/>
<dbReference type="AlphaFoldDB" id="A0A5J9W7T8"/>
<evidence type="ECO:0000256" key="2">
    <source>
        <dbReference type="SAM" id="MobiDB-lite"/>
    </source>
</evidence>
<dbReference type="Pfam" id="PF25430">
    <property type="entry name" value="DDX23"/>
    <property type="match status" value="1"/>
</dbReference>
<dbReference type="Proteomes" id="UP000324897">
    <property type="component" value="Chromosome 5"/>
</dbReference>
<accession>A0A5J9W7T8</accession>
<organism evidence="4 5">
    <name type="scientific">Eragrostis curvula</name>
    <name type="common">weeping love grass</name>
    <dbReference type="NCBI Taxonomy" id="38414"/>
    <lineage>
        <taxon>Eukaryota</taxon>
        <taxon>Viridiplantae</taxon>
        <taxon>Streptophyta</taxon>
        <taxon>Embryophyta</taxon>
        <taxon>Tracheophyta</taxon>
        <taxon>Spermatophyta</taxon>
        <taxon>Magnoliopsida</taxon>
        <taxon>Liliopsida</taxon>
        <taxon>Poales</taxon>
        <taxon>Poaceae</taxon>
        <taxon>PACMAD clade</taxon>
        <taxon>Chloridoideae</taxon>
        <taxon>Eragrostideae</taxon>
        <taxon>Eragrostidinae</taxon>
        <taxon>Eragrostis</taxon>
    </lineage>
</organism>
<name>A0A5J9W7T8_9POAL</name>
<evidence type="ECO:0000256" key="1">
    <source>
        <dbReference type="ARBA" id="ARBA00047984"/>
    </source>
</evidence>
<evidence type="ECO:0000313" key="4">
    <source>
        <dbReference type="EMBL" id="TVU44031.1"/>
    </source>
</evidence>
<comment type="caution">
    <text evidence="4">The sequence shown here is derived from an EMBL/GenBank/DDBJ whole genome shotgun (WGS) entry which is preliminary data.</text>
</comment>
<feature type="domain" description="PRP28/DDX23-like helical" evidence="3">
    <location>
        <begin position="132"/>
        <end position="184"/>
    </location>
</feature>
<dbReference type="GO" id="GO:0003724">
    <property type="term" value="F:RNA helicase activity"/>
    <property type="evidence" value="ECO:0007669"/>
    <property type="project" value="UniProtKB-EC"/>
</dbReference>
<dbReference type="OrthoDB" id="1658423at2759"/>
<gene>
    <name evidence="4" type="ORF">EJB05_03455</name>
</gene>
<feature type="compositionally biased region" description="Basic and acidic residues" evidence="2">
    <location>
        <begin position="45"/>
        <end position="62"/>
    </location>
</feature>
<reference evidence="4 5" key="1">
    <citation type="journal article" date="2019" name="Sci. Rep.">
        <title>A high-quality genome of Eragrostis curvula grass provides insights into Poaceae evolution and supports new strategies to enhance forage quality.</title>
        <authorList>
            <person name="Carballo J."/>
            <person name="Santos B.A.C.M."/>
            <person name="Zappacosta D."/>
            <person name="Garbus I."/>
            <person name="Selva J.P."/>
            <person name="Gallo C.A."/>
            <person name="Diaz A."/>
            <person name="Albertini E."/>
            <person name="Caccamo M."/>
            <person name="Echenique V."/>
        </authorList>
    </citation>
    <scope>NUCLEOTIDE SEQUENCE [LARGE SCALE GENOMIC DNA]</scope>
    <source>
        <strain evidence="5">cv. Victoria</strain>
        <tissue evidence="4">Leaf</tissue>
    </source>
</reference>